<accession>T1BXP2</accession>
<dbReference type="GO" id="GO:0003677">
    <property type="term" value="F:DNA binding"/>
    <property type="evidence" value="ECO:0007669"/>
    <property type="project" value="UniProtKB-KW"/>
</dbReference>
<reference evidence="5" key="1">
    <citation type="submission" date="2013-08" db="EMBL/GenBank/DDBJ databases">
        <authorList>
            <person name="Mendez C."/>
            <person name="Richter M."/>
            <person name="Ferrer M."/>
            <person name="Sanchez J."/>
        </authorList>
    </citation>
    <scope>NUCLEOTIDE SEQUENCE</scope>
</reference>
<dbReference type="InterPro" id="IPR025166">
    <property type="entry name" value="Integrase_DNA_bind_dom"/>
</dbReference>
<dbReference type="SUPFAM" id="SSF56349">
    <property type="entry name" value="DNA breaking-rejoining enzymes"/>
    <property type="match status" value="1"/>
</dbReference>
<evidence type="ECO:0000313" key="5">
    <source>
        <dbReference type="EMBL" id="EQD73418.1"/>
    </source>
</evidence>
<dbReference type="PANTHER" id="PTHR30629">
    <property type="entry name" value="PROPHAGE INTEGRASE"/>
    <property type="match status" value="1"/>
</dbReference>
<evidence type="ECO:0000259" key="4">
    <source>
        <dbReference type="PROSITE" id="PS51900"/>
    </source>
</evidence>
<sequence length="201" mass="22211">MLTGTKLKSLRPRAKLYRVADERGLCIEVHPSGARYWRQRYTIGGKDKMLSLGVYPDVSLVQARERRDEARKLIANGIDPSAERKATKDAAALTFEAIAREWLDRQDLAPATAKKHRWLLERHVLPTLGAMPIRAITAADVLAMLQALEGRGLLETAGRARSQVSCVFRHAVATLRAQGDPPVALRGAIKSPKVRHHAAVT</sequence>
<evidence type="ECO:0000256" key="3">
    <source>
        <dbReference type="ARBA" id="ARBA00023125"/>
    </source>
</evidence>
<organism evidence="5">
    <name type="scientific">mine drainage metagenome</name>
    <dbReference type="NCBI Taxonomy" id="410659"/>
    <lineage>
        <taxon>unclassified sequences</taxon>
        <taxon>metagenomes</taxon>
        <taxon>ecological metagenomes</taxon>
    </lineage>
</organism>
<dbReference type="Gene3D" id="3.30.160.390">
    <property type="entry name" value="Integrase, DNA-binding domain"/>
    <property type="match status" value="1"/>
</dbReference>
<feature type="domain" description="Core-binding (CB)" evidence="4">
    <location>
        <begin position="93"/>
        <end position="172"/>
    </location>
</feature>
<dbReference type="Gene3D" id="1.10.150.130">
    <property type="match status" value="1"/>
</dbReference>
<keyword evidence="2" id="KW-0229">DNA integration</keyword>
<dbReference type="Pfam" id="PF22022">
    <property type="entry name" value="Phage_int_M"/>
    <property type="match status" value="1"/>
</dbReference>
<evidence type="ECO:0000256" key="1">
    <source>
        <dbReference type="ARBA" id="ARBA00008857"/>
    </source>
</evidence>
<dbReference type="InterPro" id="IPR011010">
    <property type="entry name" value="DNA_brk_join_enz"/>
</dbReference>
<dbReference type="PROSITE" id="PS51900">
    <property type="entry name" value="CB"/>
    <property type="match status" value="1"/>
</dbReference>
<dbReference type="GO" id="GO:0015074">
    <property type="term" value="P:DNA integration"/>
    <property type="evidence" value="ECO:0007669"/>
    <property type="project" value="UniProtKB-KW"/>
</dbReference>
<keyword evidence="3" id="KW-0238">DNA-binding</keyword>
<protein>
    <submittedName>
        <fullName evidence="5">Phage integrase family site specific recombinase</fullName>
    </submittedName>
</protein>
<dbReference type="InterPro" id="IPR053876">
    <property type="entry name" value="Phage_int_M"/>
</dbReference>
<evidence type="ECO:0000256" key="2">
    <source>
        <dbReference type="ARBA" id="ARBA00022908"/>
    </source>
</evidence>
<dbReference type="EMBL" id="AUZX01003617">
    <property type="protein sequence ID" value="EQD73418.1"/>
    <property type="molecule type" value="Genomic_DNA"/>
</dbReference>
<dbReference type="InterPro" id="IPR010998">
    <property type="entry name" value="Integrase_recombinase_N"/>
</dbReference>
<dbReference type="Pfam" id="PF13356">
    <property type="entry name" value="Arm-DNA-bind_3"/>
    <property type="match status" value="1"/>
</dbReference>
<dbReference type="InterPro" id="IPR038488">
    <property type="entry name" value="Integrase_DNA-bd_sf"/>
</dbReference>
<proteinExistence type="inferred from homology"/>
<comment type="similarity">
    <text evidence="1">Belongs to the 'phage' integrase family.</text>
</comment>
<reference evidence="5" key="2">
    <citation type="journal article" date="2014" name="ISME J.">
        <title>Microbial stratification in low pH oxic and suboxic macroscopic growths along an acid mine drainage.</title>
        <authorList>
            <person name="Mendez-Garcia C."/>
            <person name="Mesa V."/>
            <person name="Sprenger R.R."/>
            <person name="Richter M."/>
            <person name="Diez M.S."/>
            <person name="Solano J."/>
            <person name="Bargiela R."/>
            <person name="Golyshina O.V."/>
            <person name="Manteca A."/>
            <person name="Ramos J.L."/>
            <person name="Gallego J.R."/>
            <person name="Llorente I."/>
            <person name="Martins Dos Santos V.A."/>
            <person name="Jensen O.N."/>
            <person name="Pelaez A.I."/>
            <person name="Sanchez J."/>
            <person name="Ferrer M."/>
        </authorList>
    </citation>
    <scope>NUCLEOTIDE SEQUENCE</scope>
</reference>
<dbReference type="InterPro" id="IPR050808">
    <property type="entry name" value="Phage_Integrase"/>
</dbReference>
<dbReference type="InterPro" id="IPR044068">
    <property type="entry name" value="CB"/>
</dbReference>
<name>T1BXP2_9ZZZZ</name>
<feature type="non-terminal residue" evidence="5">
    <location>
        <position position="201"/>
    </location>
</feature>
<comment type="caution">
    <text evidence="5">The sequence shown here is derived from an EMBL/GenBank/DDBJ whole genome shotgun (WGS) entry which is preliminary data.</text>
</comment>
<dbReference type="AlphaFoldDB" id="T1BXP2"/>
<gene>
    <name evidence="5" type="ORF">B1A_04965</name>
</gene>
<dbReference type="PANTHER" id="PTHR30629:SF2">
    <property type="entry name" value="PROPHAGE INTEGRASE INTS-RELATED"/>
    <property type="match status" value="1"/>
</dbReference>